<protein>
    <recommendedName>
        <fullName evidence="6">NAC domain-containing protein</fullName>
    </recommendedName>
</protein>
<dbReference type="GO" id="GO:0003677">
    <property type="term" value="F:DNA binding"/>
    <property type="evidence" value="ECO:0007669"/>
    <property type="project" value="UniProtKB-KW"/>
</dbReference>
<proteinExistence type="predicted"/>
<dbReference type="PROSITE" id="PS51005">
    <property type="entry name" value="NAC"/>
    <property type="match status" value="1"/>
</dbReference>
<feature type="domain" description="NAC" evidence="6">
    <location>
        <begin position="19"/>
        <end position="169"/>
    </location>
</feature>
<feature type="compositionally biased region" description="Pro residues" evidence="5">
    <location>
        <begin position="9"/>
        <end position="19"/>
    </location>
</feature>
<dbReference type="InterPro" id="IPR003441">
    <property type="entry name" value="NAC-dom"/>
</dbReference>
<dbReference type="SUPFAM" id="SSF101941">
    <property type="entry name" value="NAC domain"/>
    <property type="match status" value="1"/>
</dbReference>
<dbReference type="PANTHER" id="PTHR31719:SF43">
    <property type="entry name" value="NAC TRANSCRIPTION FACTOR 56"/>
    <property type="match status" value="1"/>
</dbReference>
<feature type="region of interest" description="Disordered" evidence="5">
    <location>
        <begin position="1"/>
        <end position="20"/>
    </location>
</feature>
<sequence length="284" mass="31804">MGDHLTLPSPNPNPPPSLLPPGCRFFPSDQHLLSVYLTQKHAPRSSRDNSSIPDVIKEINLYDYEPFNLPDSICFRFGKGGRKRHYYCFVVARVRDEERRRGGGAGYWKRTGRVRDVVLGDVVIGTRRAFVFYLGDLGKGGARTDWFMYEYALVEPHLASFVLCRIFVKSRKSNTNTSERPLSSCAQDSVAKVRHIGIQHDGTVDLVPSESNMLGRNSPHRNNQVVRYPMELVRGSDNVVLGLSGHASARGMMADPLTAEQLTAILEDDFLELNDLLSPYPGID</sequence>
<dbReference type="GO" id="GO:0006355">
    <property type="term" value="P:regulation of DNA-templated transcription"/>
    <property type="evidence" value="ECO:0007669"/>
    <property type="project" value="InterPro"/>
</dbReference>
<evidence type="ECO:0000313" key="8">
    <source>
        <dbReference type="Proteomes" id="UP000077755"/>
    </source>
</evidence>
<dbReference type="InterPro" id="IPR036093">
    <property type="entry name" value="NAC_dom_sf"/>
</dbReference>
<keyword evidence="8" id="KW-1185">Reference proteome</keyword>
<evidence type="ECO:0000256" key="5">
    <source>
        <dbReference type="SAM" id="MobiDB-lite"/>
    </source>
</evidence>
<evidence type="ECO:0000256" key="3">
    <source>
        <dbReference type="ARBA" id="ARBA00023163"/>
    </source>
</evidence>
<dbReference type="Proteomes" id="UP000077755">
    <property type="component" value="Chromosome 1"/>
</dbReference>
<dbReference type="PANTHER" id="PTHR31719">
    <property type="entry name" value="NAC TRANSCRIPTION FACTOR 56"/>
    <property type="match status" value="1"/>
</dbReference>
<evidence type="ECO:0000259" key="6">
    <source>
        <dbReference type="PROSITE" id="PS51005"/>
    </source>
</evidence>
<gene>
    <name evidence="7" type="ORF">DCAR_0102111</name>
</gene>
<evidence type="ECO:0000256" key="2">
    <source>
        <dbReference type="ARBA" id="ARBA00023125"/>
    </source>
</evidence>
<reference evidence="7" key="1">
    <citation type="journal article" date="2016" name="Nat. Genet.">
        <title>A high-quality carrot genome assembly provides new insights into carotenoid accumulation and asterid genome evolution.</title>
        <authorList>
            <person name="Iorizzo M."/>
            <person name="Ellison S."/>
            <person name="Senalik D."/>
            <person name="Zeng P."/>
            <person name="Satapoomin P."/>
            <person name="Huang J."/>
            <person name="Bowman M."/>
            <person name="Iovene M."/>
            <person name="Sanseverino W."/>
            <person name="Cavagnaro P."/>
            <person name="Yildiz M."/>
            <person name="Macko-Podgorni A."/>
            <person name="Moranska E."/>
            <person name="Grzebelus E."/>
            <person name="Grzebelus D."/>
            <person name="Ashrafi H."/>
            <person name="Zheng Z."/>
            <person name="Cheng S."/>
            <person name="Spooner D."/>
            <person name="Van Deynze A."/>
            <person name="Simon P."/>
        </authorList>
    </citation>
    <scope>NUCLEOTIDE SEQUENCE</scope>
    <source>
        <tissue evidence="7">Leaf</tissue>
    </source>
</reference>
<dbReference type="Gene3D" id="2.170.150.80">
    <property type="entry name" value="NAC domain"/>
    <property type="match status" value="1"/>
</dbReference>
<evidence type="ECO:0000256" key="1">
    <source>
        <dbReference type="ARBA" id="ARBA00023015"/>
    </source>
</evidence>
<name>A0AAF0W4H0_DAUCS</name>
<keyword evidence="2" id="KW-0238">DNA-binding</keyword>
<organism evidence="7 8">
    <name type="scientific">Daucus carota subsp. sativus</name>
    <name type="common">Carrot</name>
    <dbReference type="NCBI Taxonomy" id="79200"/>
    <lineage>
        <taxon>Eukaryota</taxon>
        <taxon>Viridiplantae</taxon>
        <taxon>Streptophyta</taxon>
        <taxon>Embryophyta</taxon>
        <taxon>Tracheophyta</taxon>
        <taxon>Spermatophyta</taxon>
        <taxon>Magnoliopsida</taxon>
        <taxon>eudicotyledons</taxon>
        <taxon>Gunneridae</taxon>
        <taxon>Pentapetalae</taxon>
        <taxon>asterids</taxon>
        <taxon>campanulids</taxon>
        <taxon>Apiales</taxon>
        <taxon>Apiaceae</taxon>
        <taxon>Apioideae</taxon>
        <taxon>Scandiceae</taxon>
        <taxon>Daucinae</taxon>
        <taxon>Daucus</taxon>
        <taxon>Daucus sect. Daucus</taxon>
    </lineage>
</organism>
<keyword evidence="1" id="KW-0805">Transcription regulation</keyword>
<reference evidence="7" key="2">
    <citation type="submission" date="2022-03" db="EMBL/GenBank/DDBJ databases">
        <title>Draft title - Genomic analysis of global carrot germplasm unveils the trajectory of domestication and the origin of high carotenoid orange carrot.</title>
        <authorList>
            <person name="Iorizzo M."/>
            <person name="Ellison S."/>
            <person name="Senalik D."/>
            <person name="Macko-Podgorni A."/>
            <person name="Grzebelus D."/>
            <person name="Bostan H."/>
            <person name="Rolling W."/>
            <person name="Curaba J."/>
            <person name="Simon P."/>
        </authorList>
    </citation>
    <scope>NUCLEOTIDE SEQUENCE</scope>
    <source>
        <tissue evidence="7">Leaf</tissue>
    </source>
</reference>
<evidence type="ECO:0000313" key="7">
    <source>
        <dbReference type="EMBL" id="WOG82939.1"/>
    </source>
</evidence>
<keyword evidence="3" id="KW-0804">Transcription</keyword>
<accession>A0AAF0W4H0</accession>
<dbReference type="Pfam" id="PF02365">
    <property type="entry name" value="NAM"/>
    <property type="match status" value="1"/>
</dbReference>
<keyword evidence="4" id="KW-0539">Nucleus</keyword>
<dbReference type="EMBL" id="CP093343">
    <property type="protein sequence ID" value="WOG82939.1"/>
    <property type="molecule type" value="Genomic_DNA"/>
</dbReference>
<evidence type="ECO:0000256" key="4">
    <source>
        <dbReference type="ARBA" id="ARBA00023242"/>
    </source>
</evidence>
<dbReference type="AlphaFoldDB" id="A0AAF0W4H0"/>